<dbReference type="Pfam" id="PF00300">
    <property type="entry name" value="His_Phos_1"/>
    <property type="match status" value="1"/>
</dbReference>
<keyword evidence="2" id="KW-1185">Reference proteome</keyword>
<evidence type="ECO:0000313" key="1">
    <source>
        <dbReference type="EMBL" id="QQZ08708.1"/>
    </source>
</evidence>
<evidence type="ECO:0000313" key="2">
    <source>
        <dbReference type="Proteomes" id="UP000595691"/>
    </source>
</evidence>
<dbReference type="RefSeq" id="WP_202777517.1">
    <property type="nucleotide sequence ID" value="NZ_CP065425.1"/>
</dbReference>
<dbReference type="PANTHER" id="PTHR48100">
    <property type="entry name" value="BROAD-SPECIFICITY PHOSPHATASE YOR283W-RELATED"/>
    <property type="match status" value="1"/>
</dbReference>
<dbReference type="CDD" id="cd07067">
    <property type="entry name" value="HP_PGM_like"/>
    <property type="match status" value="1"/>
</dbReference>
<reference evidence="1 2" key="1">
    <citation type="submission" date="2020-11" db="EMBL/GenBank/DDBJ databases">
        <title>Taxonomic evaluation of the Bacillus sporothermodurans group of bacteria based on whole genome sequences.</title>
        <authorList>
            <person name="Fiedler G."/>
            <person name="Herbstmann A.-D."/>
            <person name="Doll E."/>
            <person name="Wenning M."/>
            <person name="Brinks E."/>
            <person name="Kabisch J."/>
            <person name="Breitenwieser F."/>
            <person name="Lappann M."/>
            <person name="Boehnlein C."/>
            <person name="Franz C."/>
        </authorList>
    </citation>
    <scope>NUCLEOTIDE SEQUENCE [LARGE SCALE GENOMIC DNA]</scope>
    <source>
        <strain evidence="1 2">JCM 19841</strain>
    </source>
</reference>
<dbReference type="SUPFAM" id="SSF53254">
    <property type="entry name" value="Phosphoglycerate mutase-like"/>
    <property type="match status" value="1"/>
</dbReference>
<organism evidence="1 2">
    <name type="scientific">Heyndrickxia vini</name>
    <dbReference type="NCBI Taxonomy" id="1476025"/>
    <lineage>
        <taxon>Bacteria</taxon>
        <taxon>Bacillati</taxon>
        <taxon>Bacillota</taxon>
        <taxon>Bacilli</taxon>
        <taxon>Bacillales</taxon>
        <taxon>Bacillaceae</taxon>
        <taxon>Heyndrickxia</taxon>
    </lineage>
</organism>
<dbReference type="InterPro" id="IPR029033">
    <property type="entry name" value="His_PPase_superfam"/>
</dbReference>
<sequence>MNTLIYMVRHGESPKIEENERTRGLTEKGQLDANRITELLHDEKIDVFISSPYSRAILTIQELAKRSGQEVLAIEELKERVFSSEVNRMADSELFPLLKKSFSDPNFALAGGESNATCQKRAIKVLNECLINYKGRKIAVGTHGAVMTLMMGYYDSRYDLNFLLQTTKPDIYRMEFDGQELVEVKRLWKG</sequence>
<proteinExistence type="predicted"/>
<name>A0ABX7DZ09_9BACI</name>
<gene>
    <name evidence="1" type="ORF">I5776_16970</name>
</gene>
<dbReference type="Gene3D" id="3.40.50.1240">
    <property type="entry name" value="Phosphoglycerate mutase-like"/>
    <property type="match status" value="1"/>
</dbReference>
<protein>
    <submittedName>
        <fullName evidence="1">Histidine phosphatase family protein</fullName>
    </submittedName>
</protein>
<dbReference type="EMBL" id="CP065425">
    <property type="protein sequence ID" value="QQZ08708.1"/>
    <property type="molecule type" value="Genomic_DNA"/>
</dbReference>
<dbReference type="InterPro" id="IPR013078">
    <property type="entry name" value="His_Pase_superF_clade-1"/>
</dbReference>
<dbReference type="SMART" id="SM00855">
    <property type="entry name" value="PGAM"/>
    <property type="match status" value="1"/>
</dbReference>
<dbReference type="InterPro" id="IPR050275">
    <property type="entry name" value="PGM_Phosphatase"/>
</dbReference>
<dbReference type="PANTHER" id="PTHR48100:SF59">
    <property type="entry name" value="ADENOSYLCOBALAMIN_ALPHA-RIBAZOLE PHOSPHATASE"/>
    <property type="match status" value="1"/>
</dbReference>
<accession>A0ABX7DZ09</accession>
<dbReference type="Proteomes" id="UP000595691">
    <property type="component" value="Chromosome"/>
</dbReference>